<comment type="similarity">
    <text evidence="1">Belongs to the UPF0065 (bug) family.</text>
</comment>
<dbReference type="PANTHER" id="PTHR42928:SF5">
    <property type="entry name" value="BLR1237 PROTEIN"/>
    <property type="match status" value="1"/>
</dbReference>
<dbReference type="InterPro" id="IPR042100">
    <property type="entry name" value="Bug_dom1"/>
</dbReference>
<organism evidence="3 4">
    <name type="scientific">Pollutimonas bauzanensis</name>
    <dbReference type="NCBI Taxonomy" id="658167"/>
    <lineage>
        <taxon>Bacteria</taxon>
        <taxon>Pseudomonadati</taxon>
        <taxon>Pseudomonadota</taxon>
        <taxon>Betaproteobacteria</taxon>
        <taxon>Burkholderiales</taxon>
        <taxon>Alcaligenaceae</taxon>
        <taxon>Pollutimonas</taxon>
    </lineage>
</organism>
<dbReference type="PROSITE" id="PS51257">
    <property type="entry name" value="PROKAR_LIPOPROTEIN"/>
    <property type="match status" value="1"/>
</dbReference>
<sequence length="327" mass="34573">MNSKRKLLAAITLLGLSCAIGVPAHAQDDSFPNKPIRIIVGLAPGASTDTGARLLAQSLSERTGKSFVVENKVGAGSTIAASFVAKSAPDGYTLFLGTGSYATGAVLYKNLNFDPDNAFVPITQINRFPQAIAVSAGSDIKDLKDLIKLAKADPGLIMYGSTGHGGQAHLTGELFTQLTSAHMTHVAYRGAGPAIMELISGRIPVVFADLFSLMPHVKQGTVRVLAVTRGERAQIAPDIPTTKEQGIDGLDVSAWLGLFAPKGTPQANIDWIQQQVAAALADPELARKMVESGAEVVASTPQQFADFFQRELSVYRDVATRANITMD</sequence>
<evidence type="ECO:0000313" key="3">
    <source>
        <dbReference type="EMBL" id="SHI24411.1"/>
    </source>
</evidence>
<dbReference type="STRING" id="658167.SAMN04488135_11579"/>
<dbReference type="RefSeq" id="WP_073107771.1">
    <property type="nucleotide sequence ID" value="NZ_FQXE01000015.1"/>
</dbReference>
<dbReference type="InterPro" id="IPR005064">
    <property type="entry name" value="BUG"/>
</dbReference>
<feature type="chain" id="PRO_5012364329" evidence="2">
    <location>
        <begin position="27"/>
        <end position="327"/>
    </location>
</feature>
<dbReference type="SUPFAM" id="SSF53850">
    <property type="entry name" value="Periplasmic binding protein-like II"/>
    <property type="match status" value="1"/>
</dbReference>
<dbReference type="PANTHER" id="PTHR42928">
    <property type="entry name" value="TRICARBOXYLATE-BINDING PROTEIN"/>
    <property type="match status" value="1"/>
</dbReference>
<evidence type="ECO:0000313" key="4">
    <source>
        <dbReference type="Proteomes" id="UP000184226"/>
    </source>
</evidence>
<dbReference type="Pfam" id="PF03401">
    <property type="entry name" value="TctC"/>
    <property type="match status" value="1"/>
</dbReference>
<keyword evidence="2" id="KW-0732">Signal</keyword>
<proteinExistence type="inferred from homology"/>
<feature type="signal peptide" evidence="2">
    <location>
        <begin position="1"/>
        <end position="26"/>
    </location>
</feature>
<accession>A0A1M5ZJV3</accession>
<dbReference type="CDD" id="cd13578">
    <property type="entry name" value="PBP2_Bug27"/>
    <property type="match status" value="1"/>
</dbReference>
<dbReference type="AlphaFoldDB" id="A0A1M5ZJV3"/>
<reference evidence="3 4" key="1">
    <citation type="submission" date="2016-11" db="EMBL/GenBank/DDBJ databases">
        <authorList>
            <person name="Jaros S."/>
            <person name="Januszkiewicz K."/>
            <person name="Wedrychowicz H."/>
        </authorList>
    </citation>
    <scope>NUCLEOTIDE SEQUENCE [LARGE SCALE GENOMIC DNA]</scope>
    <source>
        <strain evidence="3 4">CGMCC 1.10190</strain>
    </source>
</reference>
<keyword evidence="4" id="KW-1185">Reference proteome</keyword>
<gene>
    <name evidence="3" type="ORF">SAMN04488135_11579</name>
</gene>
<dbReference type="Gene3D" id="3.40.190.10">
    <property type="entry name" value="Periplasmic binding protein-like II"/>
    <property type="match status" value="1"/>
</dbReference>
<protein>
    <submittedName>
        <fullName evidence="3">Tripartite-type tricarboxylate transporter, receptor component TctC</fullName>
    </submittedName>
</protein>
<keyword evidence="3" id="KW-0675">Receptor</keyword>
<evidence type="ECO:0000256" key="1">
    <source>
        <dbReference type="ARBA" id="ARBA00006987"/>
    </source>
</evidence>
<dbReference type="EMBL" id="FQXE01000015">
    <property type="protein sequence ID" value="SHI24411.1"/>
    <property type="molecule type" value="Genomic_DNA"/>
</dbReference>
<dbReference type="Proteomes" id="UP000184226">
    <property type="component" value="Unassembled WGS sequence"/>
</dbReference>
<dbReference type="PIRSF" id="PIRSF017082">
    <property type="entry name" value="YflP"/>
    <property type="match status" value="1"/>
</dbReference>
<name>A0A1M5ZJV3_9BURK</name>
<dbReference type="Gene3D" id="3.40.190.150">
    <property type="entry name" value="Bordetella uptake gene, domain 1"/>
    <property type="match status" value="1"/>
</dbReference>
<dbReference type="OrthoDB" id="9780943at2"/>
<evidence type="ECO:0000256" key="2">
    <source>
        <dbReference type="SAM" id="SignalP"/>
    </source>
</evidence>